<comment type="caution">
    <text evidence="7">The sequence shown here is derived from an EMBL/GenBank/DDBJ whole genome shotgun (WGS) entry which is preliminary data.</text>
</comment>
<dbReference type="Proteomes" id="UP000094764">
    <property type="component" value="Unassembled WGS sequence"/>
</dbReference>
<dbReference type="PROSITE" id="PS50847">
    <property type="entry name" value="GRAM_POS_ANCHORING"/>
    <property type="match status" value="1"/>
</dbReference>
<dbReference type="NCBIfam" id="TIGR01167">
    <property type="entry name" value="LPXTG_anchor"/>
    <property type="match status" value="1"/>
</dbReference>
<feature type="compositionally biased region" description="Low complexity" evidence="5">
    <location>
        <begin position="111"/>
        <end position="196"/>
    </location>
</feature>
<keyword evidence="1" id="KW-0134">Cell wall</keyword>
<evidence type="ECO:0000256" key="4">
    <source>
        <dbReference type="ARBA" id="ARBA00023088"/>
    </source>
</evidence>
<evidence type="ECO:0000256" key="3">
    <source>
        <dbReference type="ARBA" id="ARBA00022729"/>
    </source>
</evidence>
<feature type="domain" description="Gram-positive cocci surface proteins LPxTG" evidence="6">
    <location>
        <begin position="331"/>
        <end position="364"/>
    </location>
</feature>
<feature type="region of interest" description="Disordered" evidence="5">
    <location>
        <begin position="110"/>
        <end position="197"/>
    </location>
</feature>
<dbReference type="Pfam" id="PF00746">
    <property type="entry name" value="Gram_pos_anchor"/>
    <property type="match status" value="1"/>
</dbReference>
<name>A0A1E5GQ39_9ENTE</name>
<reference evidence="8" key="1">
    <citation type="submission" date="2016-09" db="EMBL/GenBank/DDBJ databases">
        <authorList>
            <person name="Gulvik C.A."/>
        </authorList>
    </citation>
    <scope>NUCLEOTIDE SEQUENCE [LARGE SCALE GENOMIC DNA]</scope>
    <source>
        <strain evidence="8">LMG 26306</strain>
    </source>
</reference>
<evidence type="ECO:0000256" key="5">
    <source>
        <dbReference type="SAM" id="MobiDB-lite"/>
    </source>
</evidence>
<gene>
    <name evidence="7" type="ORF">BCR23_12085</name>
</gene>
<keyword evidence="3" id="KW-0732">Signal</keyword>
<organism evidence="7 8">
    <name type="scientific">Enterococcus quebecensis</name>
    <dbReference type="NCBI Taxonomy" id="903983"/>
    <lineage>
        <taxon>Bacteria</taxon>
        <taxon>Bacillati</taxon>
        <taxon>Bacillota</taxon>
        <taxon>Bacilli</taxon>
        <taxon>Lactobacillales</taxon>
        <taxon>Enterococcaceae</taxon>
        <taxon>Enterococcus</taxon>
    </lineage>
</organism>
<dbReference type="STRING" id="903983.BCR23_12085"/>
<feature type="region of interest" description="Disordered" evidence="5">
    <location>
        <begin position="285"/>
        <end position="309"/>
    </location>
</feature>
<evidence type="ECO:0000313" key="8">
    <source>
        <dbReference type="Proteomes" id="UP000094764"/>
    </source>
</evidence>
<dbReference type="AlphaFoldDB" id="A0A1E5GQ39"/>
<protein>
    <recommendedName>
        <fullName evidence="6">Gram-positive cocci surface proteins LPxTG domain-containing protein</fullName>
    </recommendedName>
</protein>
<evidence type="ECO:0000256" key="2">
    <source>
        <dbReference type="ARBA" id="ARBA00022525"/>
    </source>
</evidence>
<sequence>MKKSLKIMAALLLISSVVGTTQSVTSVVNAEESSASADDNIAVYRADLEKLVTRGKEILAAPGSLSAATLEKIAAGVSSAQYVLDNNLESEYQSSANNLITILTNLEYDTESSSSESTPSESTSSESSSSESTPSESSSSGSASSESSSSGSTSSESSSSGSTSSESSSSESTSSESSSSESTSSESSSSEEATPTIEVSNQTVYVGQTLTEDMILGWATFKNADGYIVGFEVVGDPIQVTALGNSLVEPGTHTIRFYVSKPAQQRSTDNVVAEKVITLSVLPESSNPLNDNLPKEDTKTPATGGISQVTSPVANSAKKTINSGKTTAKQLPVTGEENNNMMIASAGVLLIAGAYLFRKKQLEK</sequence>
<dbReference type="OrthoDB" id="2194768at2"/>
<dbReference type="InterPro" id="IPR019931">
    <property type="entry name" value="LPXTG_anchor"/>
</dbReference>
<dbReference type="EMBL" id="MIKB01000018">
    <property type="protein sequence ID" value="OEG14828.1"/>
    <property type="molecule type" value="Genomic_DNA"/>
</dbReference>
<keyword evidence="2" id="KW-0964">Secreted</keyword>
<accession>A0A1E5GQ39</accession>
<evidence type="ECO:0000259" key="6">
    <source>
        <dbReference type="PROSITE" id="PS50847"/>
    </source>
</evidence>
<keyword evidence="8" id="KW-1185">Reference proteome</keyword>
<keyword evidence="4" id="KW-0572">Peptidoglycan-anchor</keyword>
<evidence type="ECO:0000313" key="7">
    <source>
        <dbReference type="EMBL" id="OEG14828.1"/>
    </source>
</evidence>
<proteinExistence type="predicted"/>
<evidence type="ECO:0000256" key="1">
    <source>
        <dbReference type="ARBA" id="ARBA00022512"/>
    </source>
</evidence>